<dbReference type="AlphaFoldDB" id="A0A0N5BQV7"/>
<dbReference type="WBParaSite" id="SPAL_0000826600.1">
    <property type="protein sequence ID" value="SPAL_0000826600.1"/>
    <property type="gene ID" value="SPAL_0000826600"/>
</dbReference>
<name>A0A0N5BQV7_STREA</name>
<sequence>MNVNLKDMVQGLYNLSIFISDNCRVTDNCSITSTVYNTLPFKHKLKVLICLDKKCRCYNAPFKKSFRGELTIVPASQNTNSFYYDVSQARKANKRNNMIRDVKGERFNFRFTIRGKVFYRDDGYLSEICQLELSEAFRSTDAETVEIQKRSKRIAANF</sequence>
<evidence type="ECO:0000313" key="2">
    <source>
        <dbReference type="WBParaSite" id="SPAL_0000826600.1"/>
    </source>
</evidence>
<reference evidence="2" key="1">
    <citation type="submission" date="2017-02" db="UniProtKB">
        <authorList>
            <consortium name="WormBaseParasite"/>
        </authorList>
    </citation>
    <scope>IDENTIFICATION</scope>
</reference>
<protein>
    <submittedName>
        <fullName evidence="2">ZP domain-containing protein</fullName>
    </submittedName>
</protein>
<keyword evidence="1" id="KW-1185">Reference proteome</keyword>
<accession>A0A0N5BQV7</accession>
<evidence type="ECO:0000313" key="1">
    <source>
        <dbReference type="Proteomes" id="UP000046392"/>
    </source>
</evidence>
<dbReference type="Proteomes" id="UP000046392">
    <property type="component" value="Unplaced"/>
</dbReference>
<organism evidence="1 2">
    <name type="scientific">Strongyloides papillosus</name>
    <name type="common">Intestinal threadworm</name>
    <dbReference type="NCBI Taxonomy" id="174720"/>
    <lineage>
        <taxon>Eukaryota</taxon>
        <taxon>Metazoa</taxon>
        <taxon>Ecdysozoa</taxon>
        <taxon>Nematoda</taxon>
        <taxon>Chromadorea</taxon>
        <taxon>Rhabditida</taxon>
        <taxon>Tylenchina</taxon>
        <taxon>Panagrolaimomorpha</taxon>
        <taxon>Strongyloidoidea</taxon>
        <taxon>Strongyloididae</taxon>
        <taxon>Strongyloides</taxon>
    </lineage>
</organism>
<proteinExistence type="predicted"/>